<name>A0ABY9QYK4_9BACT</name>
<evidence type="ECO:0000256" key="7">
    <source>
        <dbReference type="ARBA" id="ARBA00032345"/>
    </source>
</evidence>
<comment type="function">
    <text evidence="8 10">GTPase that plays an essential role in the late steps of ribosome biogenesis.</text>
</comment>
<dbReference type="HAMAP" id="MF_00195">
    <property type="entry name" value="GTPase_Der"/>
    <property type="match status" value="1"/>
</dbReference>
<keyword evidence="4 10" id="KW-0677">Repeat</keyword>
<dbReference type="CDD" id="cd01895">
    <property type="entry name" value="EngA2"/>
    <property type="match status" value="1"/>
</dbReference>
<feature type="region of interest" description="Disordered" evidence="11">
    <location>
        <begin position="188"/>
        <end position="248"/>
    </location>
</feature>
<keyword evidence="13" id="KW-0378">Hydrolase</keyword>
<dbReference type="InterPro" id="IPR005225">
    <property type="entry name" value="Small_GTP-bd"/>
</dbReference>
<feature type="binding site" evidence="8">
    <location>
        <begin position="145"/>
        <end position="148"/>
    </location>
    <ligand>
        <name>GTP</name>
        <dbReference type="ChEBI" id="CHEBI:37565"/>
        <label>1</label>
    </ligand>
</feature>
<feature type="binding site" evidence="8">
    <location>
        <begin position="72"/>
        <end position="76"/>
    </location>
    <ligand>
        <name>GTP</name>
        <dbReference type="ChEBI" id="CHEBI:37565"/>
        <label>1</label>
    </ligand>
</feature>
<keyword evidence="5 8" id="KW-0547">Nucleotide-binding</keyword>
<dbReference type="InterPro" id="IPR032859">
    <property type="entry name" value="KH_dom-like"/>
</dbReference>
<evidence type="ECO:0000313" key="13">
    <source>
        <dbReference type="EMBL" id="WMW64584.1"/>
    </source>
</evidence>
<protein>
    <recommendedName>
        <fullName evidence="2 8">GTPase Der</fullName>
    </recommendedName>
    <alternativeName>
        <fullName evidence="7 8">GTP-binding protein EngA</fullName>
    </alternativeName>
</protein>
<dbReference type="PIRSF" id="PIRSF006485">
    <property type="entry name" value="GTP-binding_EngA"/>
    <property type="match status" value="1"/>
</dbReference>
<dbReference type="InterPro" id="IPR006073">
    <property type="entry name" value="GTP-bd"/>
</dbReference>
<dbReference type="CDD" id="cd01894">
    <property type="entry name" value="EngA1"/>
    <property type="match status" value="1"/>
</dbReference>
<feature type="domain" description="EngA-type G" evidence="12">
    <location>
        <begin position="249"/>
        <end position="422"/>
    </location>
</feature>
<evidence type="ECO:0000256" key="11">
    <source>
        <dbReference type="SAM" id="MobiDB-lite"/>
    </source>
</evidence>
<dbReference type="PRINTS" id="PR00326">
    <property type="entry name" value="GTP1OBG"/>
</dbReference>
<dbReference type="InterPro" id="IPR027417">
    <property type="entry name" value="P-loop_NTPase"/>
</dbReference>
<accession>A0ABY9QYK4</accession>
<evidence type="ECO:0000256" key="4">
    <source>
        <dbReference type="ARBA" id="ARBA00022737"/>
    </source>
</evidence>
<reference evidence="13" key="1">
    <citation type="submission" date="2023-09" db="EMBL/GenBank/DDBJ databases">
        <authorList>
            <consortium name="CW5 consortium"/>
            <person name="Lu C.-W."/>
        </authorList>
    </citation>
    <scope>NUCLEOTIDE SEQUENCE</scope>
    <source>
        <strain evidence="13">KPS</strain>
    </source>
</reference>
<dbReference type="RefSeq" id="WP_309540667.1">
    <property type="nucleotide sequence ID" value="NZ_CP133659.1"/>
</dbReference>
<dbReference type="Pfam" id="PF14714">
    <property type="entry name" value="KH_dom-like"/>
    <property type="match status" value="1"/>
</dbReference>
<evidence type="ECO:0000313" key="14">
    <source>
        <dbReference type="Proteomes" id="UP001180616"/>
    </source>
</evidence>
<evidence type="ECO:0000256" key="1">
    <source>
        <dbReference type="ARBA" id="ARBA00008279"/>
    </source>
</evidence>
<gene>
    <name evidence="8 13" type="primary">der</name>
    <name evidence="13" type="ORF">KPS_002629</name>
</gene>
<dbReference type="EMBL" id="CP133659">
    <property type="protein sequence ID" value="WMW64584.1"/>
    <property type="molecule type" value="Genomic_DNA"/>
</dbReference>
<feature type="binding site" evidence="8">
    <location>
        <begin position="367"/>
        <end position="370"/>
    </location>
    <ligand>
        <name>GTP</name>
        <dbReference type="ChEBI" id="CHEBI:37565"/>
        <label>2</label>
    </ligand>
</feature>
<organism evidence="13 14">
    <name type="scientific">Nitratidesulfovibrio liaohensis</name>
    <dbReference type="NCBI Taxonomy" id="2604158"/>
    <lineage>
        <taxon>Bacteria</taxon>
        <taxon>Pseudomonadati</taxon>
        <taxon>Thermodesulfobacteriota</taxon>
        <taxon>Desulfovibrionia</taxon>
        <taxon>Desulfovibrionales</taxon>
        <taxon>Desulfovibrionaceae</taxon>
        <taxon>Nitratidesulfovibrio</taxon>
    </lineage>
</organism>
<sequence>MPIAQPPAPSAPVTTHLPKIALVGRPNVGKSTLFNRLIRANRAITHDRPGVTRDRMEGQVRSRGKQTFAIVDTGGITLDAHAAVAQGPEGIRGFEAEILRQAEAAMAEAAGICLVVDGRDGLTPFDEHLAAHLRRAGKPVLVVVNKVDGVEREDEMLAEFHALGFPLLPVSAAHGHNVRVLEDEMREMLPDEPEEEGVEEGDGAEDDFGLGAEADADADADDGDAEGDNAESGEPAAEPKAPPYDPTHLRLAMLGRPNAGKSSLVNALTGQQRMIVSDMAGTTRDSVDVSFESGDKTITFVDTAGVRRRSRITDSVERYSVNASLKSTTKAHVTLLVLDALQGVTQQDKRLVDLLDERKTPFMVLVNKIDLVPRKLMPDLEASFKGMLEFCPHVPLLYLSAKSGKGLDPVLPLAERIRAECHARVGTGQLNRAMDEVLTRHQPPVVRRLRPKFFYLTQAETNPPTFVFFVNDADRIQTPYARYVEKSLRRMFRIEHAPMRVRFRSSHKKKGE</sequence>
<dbReference type="InterPro" id="IPR015946">
    <property type="entry name" value="KH_dom-like_a/b"/>
</dbReference>
<feature type="domain" description="EngA-type G" evidence="12">
    <location>
        <begin position="18"/>
        <end position="193"/>
    </location>
</feature>
<evidence type="ECO:0000256" key="8">
    <source>
        <dbReference type="HAMAP-Rule" id="MF_00195"/>
    </source>
</evidence>
<evidence type="ECO:0000256" key="2">
    <source>
        <dbReference type="ARBA" id="ARBA00020953"/>
    </source>
</evidence>
<comment type="subunit">
    <text evidence="8">Associates with the 50S ribosomal subunit.</text>
</comment>
<dbReference type="Proteomes" id="UP001180616">
    <property type="component" value="Chromosome"/>
</dbReference>
<dbReference type="Gene3D" id="3.30.300.20">
    <property type="match status" value="1"/>
</dbReference>
<keyword evidence="3 8" id="KW-0690">Ribosome biogenesis</keyword>
<dbReference type="PANTHER" id="PTHR43834:SF6">
    <property type="entry name" value="GTPASE DER"/>
    <property type="match status" value="1"/>
</dbReference>
<comment type="similarity">
    <text evidence="1 8 9 10">Belongs to the TRAFAC class TrmE-Era-EngA-EngB-Septin-like GTPase superfamily. EngA (Der) GTPase family.</text>
</comment>
<keyword evidence="14" id="KW-1185">Reference proteome</keyword>
<dbReference type="Pfam" id="PF01926">
    <property type="entry name" value="MMR_HSR1"/>
    <property type="match status" value="2"/>
</dbReference>
<feature type="binding site" evidence="8">
    <location>
        <begin position="24"/>
        <end position="31"/>
    </location>
    <ligand>
        <name>GTP</name>
        <dbReference type="ChEBI" id="CHEBI:37565"/>
        <label>1</label>
    </ligand>
</feature>
<evidence type="ECO:0000259" key="12">
    <source>
        <dbReference type="PROSITE" id="PS51712"/>
    </source>
</evidence>
<feature type="binding site" evidence="8">
    <location>
        <begin position="302"/>
        <end position="306"/>
    </location>
    <ligand>
        <name>GTP</name>
        <dbReference type="ChEBI" id="CHEBI:37565"/>
        <label>2</label>
    </ligand>
</feature>
<dbReference type="Gene3D" id="3.40.50.300">
    <property type="entry name" value="P-loop containing nucleotide triphosphate hydrolases"/>
    <property type="match status" value="2"/>
</dbReference>
<evidence type="ECO:0000256" key="10">
    <source>
        <dbReference type="RuleBase" id="RU004481"/>
    </source>
</evidence>
<evidence type="ECO:0000256" key="5">
    <source>
        <dbReference type="ARBA" id="ARBA00022741"/>
    </source>
</evidence>
<proteinExistence type="inferred from homology"/>
<feature type="binding site" evidence="8">
    <location>
        <begin position="255"/>
        <end position="262"/>
    </location>
    <ligand>
        <name>GTP</name>
        <dbReference type="ChEBI" id="CHEBI:37565"/>
        <label>2</label>
    </ligand>
</feature>
<dbReference type="InterPro" id="IPR031166">
    <property type="entry name" value="G_ENGA"/>
</dbReference>
<dbReference type="PANTHER" id="PTHR43834">
    <property type="entry name" value="GTPASE DER"/>
    <property type="match status" value="1"/>
</dbReference>
<dbReference type="PROSITE" id="PS51712">
    <property type="entry name" value="G_ENGA"/>
    <property type="match status" value="2"/>
</dbReference>
<keyword evidence="6 8" id="KW-0342">GTP-binding</keyword>
<dbReference type="NCBIfam" id="TIGR00231">
    <property type="entry name" value="small_GTP"/>
    <property type="match status" value="2"/>
</dbReference>
<dbReference type="GO" id="GO:0016787">
    <property type="term" value="F:hydrolase activity"/>
    <property type="evidence" value="ECO:0007669"/>
    <property type="project" value="UniProtKB-KW"/>
</dbReference>
<dbReference type="InterPro" id="IPR016484">
    <property type="entry name" value="GTPase_Der"/>
</dbReference>
<evidence type="ECO:0000256" key="3">
    <source>
        <dbReference type="ARBA" id="ARBA00022517"/>
    </source>
</evidence>
<dbReference type="NCBIfam" id="TIGR03594">
    <property type="entry name" value="GTPase_EngA"/>
    <property type="match status" value="1"/>
</dbReference>
<dbReference type="SUPFAM" id="SSF52540">
    <property type="entry name" value="P-loop containing nucleoside triphosphate hydrolases"/>
    <property type="match status" value="2"/>
</dbReference>
<feature type="compositionally biased region" description="Acidic residues" evidence="11">
    <location>
        <begin position="190"/>
        <end position="231"/>
    </location>
</feature>
<evidence type="ECO:0000256" key="9">
    <source>
        <dbReference type="PROSITE-ProRule" id="PRU01049"/>
    </source>
</evidence>
<evidence type="ECO:0000256" key="6">
    <source>
        <dbReference type="ARBA" id="ARBA00023134"/>
    </source>
</evidence>